<dbReference type="Gene3D" id="2.40.330.10">
    <property type="entry name" value="DNA-binding pseudobarrel domain"/>
    <property type="match status" value="1"/>
</dbReference>
<feature type="region of interest" description="Disordered" evidence="7">
    <location>
        <begin position="196"/>
        <end position="259"/>
    </location>
</feature>
<dbReference type="SUPFAM" id="SSF101936">
    <property type="entry name" value="DNA-binding pseudobarrel domain"/>
    <property type="match status" value="1"/>
</dbReference>
<dbReference type="InterPro" id="IPR050655">
    <property type="entry name" value="Plant_B3_domain"/>
</dbReference>
<dbReference type="InterPro" id="IPR000679">
    <property type="entry name" value="Znf_GATA"/>
</dbReference>
<feature type="domain" description="GATA-type" evidence="8">
    <location>
        <begin position="579"/>
        <end position="612"/>
    </location>
</feature>
<keyword evidence="6" id="KW-0863">Zinc-finger</keyword>
<keyword evidence="3" id="KW-0238">DNA-binding</keyword>
<evidence type="ECO:0000256" key="1">
    <source>
        <dbReference type="ARBA" id="ARBA00004123"/>
    </source>
</evidence>
<dbReference type="SUPFAM" id="SSF57716">
    <property type="entry name" value="Glucocorticoid receptor-like (DNA-binding domain)"/>
    <property type="match status" value="1"/>
</dbReference>
<reference evidence="11" key="1">
    <citation type="journal article" date="2017" name="Nat. Commun.">
        <title>The asparagus genome sheds light on the origin and evolution of a young Y chromosome.</title>
        <authorList>
            <person name="Harkess A."/>
            <person name="Zhou J."/>
            <person name="Xu C."/>
            <person name="Bowers J.E."/>
            <person name="Van der Hulst R."/>
            <person name="Ayyampalayam S."/>
            <person name="Mercati F."/>
            <person name="Riccardi P."/>
            <person name="McKain M.R."/>
            <person name="Kakrana A."/>
            <person name="Tang H."/>
            <person name="Ray J."/>
            <person name="Groenendijk J."/>
            <person name="Arikit S."/>
            <person name="Mathioni S.M."/>
            <person name="Nakano M."/>
            <person name="Shan H."/>
            <person name="Telgmann-Rauber A."/>
            <person name="Kanno A."/>
            <person name="Yue Z."/>
            <person name="Chen H."/>
            <person name="Li W."/>
            <person name="Chen Y."/>
            <person name="Xu X."/>
            <person name="Zhang Y."/>
            <person name="Luo S."/>
            <person name="Chen H."/>
            <person name="Gao J."/>
            <person name="Mao Z."/>
            <person name="Pires J.C."/>
            <person name="Luo M."/>
            <person name="Kudrna D."/>
            <person name="Wing R.A."/>
            <person name="Meyers B.C."/>
            <person name="Yi K."/>
            <person name="Kong H."/>
            <person name="Lavrijsen P."/>
            <person name="Sunseri F."/>
            <person name="Falavigna A."/>
            <person name="Ye Y."/>
            <person name="Leebens-Mack J.H."/>
            <person name="Chen G."/>
        </authorList>
    </citation>
    <scope>NUCLEOTIDE SEQUENCE [LARGE SCALE GENOMIC DNA]</scope>
    <source>
        <strain evidence="11">cv. DH0086</strain>
    </source>
</reference>
<keyword evidence="11" id="KW-1185">Reference proteome</keyword>
<evidence type="ECO:0000256" key="6">
    <source>
        <dbReference type="PROSITE-ProRule" id="PRU00094"/>
    </source>
</evidence>
<keyword evidence="6" id="KW-0862">Zinc</keyword>
<dbReference type="Proteomes" id="UP000243459">
    <property type="component" value="Chromosome 2"/>
</dbReference>
<organism evidence="10 11">
    <name type="scientific">Asparagus officinalis</name>
    <name type="common">Garden asparagus</name>
    <dbReference type="NCBI Taxonomy" id="4686"/>
    <lineage>
        <taxon>Eukaryota</taxon>
        <taxon>Viridiplantae</taxon>
        <taxon>Streptophyta</taxon>
        <taxon>Embryophyta</taxon>
        <taxon>Tracheophyta</taxon>
        <taxon>Spermatophyta</taxon>
        <taxon>Magnoliopsida</taxon>
        <taxon>Liliopsida</taxon>
        <taxon>Asparagales</taxon>
        <taxon>Asparagaceae</taxon>
        <taxon>Asparagoideae</taxon>
        <taxon>Asparagus</taxon>
    </lineage>
</organism>
<dbReference type="GO" id="GO:0043565">
    <property type="term" value="F:sequence-specific DNA binding"/>
    <property type="evidence" value="ECO:0007669"/>
    <property type="project" value="InterPro"/>
</dbReference>
<feature type="region of interest" description="Disordered" evidence="7">
    <location>
        <begin position="480"/>
        <end position="502"/>
    </location>
</feature>
<dbReference type="Gene3D" id="3.30.50.10">
    <property type="entry name" value="Erythroid Transcription Factor GATA-1, subunit A"/>
    <property type="match status" value="1"/>
</dbReference>
<dbReference type="SMART" id="SM00401">
    <property type="entry name" value="ZnF_GATA"/>
    <property type="match status" value="1"/>
</dbReference>
<evidence type="ECO:0000313" key="10">
    <source>
        <dbReference type="EMBL" id="ONK78006.1"/>
    </source>
</evidence>
<dbReference type="GO" id="GO:0006355">
    <property type="term" value="P:regulation of DNA-templated transcription"/>
    <property type="evidence" value="ECO:0007669"/>
    <property type="project" value="InterPro"/>
</dbReference>
<proteinExistence type="predicted"/>
<sequence length="622" mass="70092">MAHQNKGRRRAMERRSTEFLKTHDQIPSSFFKIMLGDFKHVLHIPLKLAKAIGCLDKQTVILRDSNSQSWRVKLSMVDGRLAFCEGWDDFVLDHSINHGQFIVFKFIEKFVFRVRIFGVNACEIIEFDEIRDERSAGTKTKTTGKTFEVSGLRSRIDNRNPVKKARKEKASTCNLEVPKTIQKSSEHAGNIYSNAVNEKRNGNSTGIKRKTAEKTFDVSGPGRKIDNRYSAKKARKESTTSNLKALKTSEKGSENVGNIHSNAISPVVNEKRNEKSTGAKRKMAEKTFKGLGLGSKIENHPSLKKVIKEKTPTSNLKVQKTIEKSSEHVNNAVSHVVITESSGNHWAAITIPVPLSELPCDIVKKLRDDETNVMFSSEKSCSWVEDVIALKMVTRKFLLTENGVCHIVDENTEKTLIDLTECEGRDYRFRSLKIGKKSQGKGTTISDKRIQDYHNRSHDMQRYYLRSGFANSKPKCTTYQTPSPMEAQQVSPKPTEAEKDPISVTSKARTKIKEINPNQNISLHSSDRPSLLPQAYWLSDRELIFPKKGTENKISRSRSPQLKLEEQGVKAQVQAQVKNQGPKRCTKCLSSKTPLWRPGPLGPKTLCNACGLRFNSGRLLPV</sequence>
<comment type="subcellular location">
    <subcellularLocation>
        <location evidence="1">Nucleus</location>
    </subcellularLocation>
</comment>
<keyword evidence="2" id="KW-0805">Transcription regulation</keyword>
<gene>
    <name evidence="10" type="ORF">A4U43_C02F13220</name>
</gene>
<keyword evidence="6" id="KW-0479">Metal-binding</keyword>
<dbReference type="GO" id="GO:0005634">
    <property type="term" value="C:nucleus"/>
    <property type="evidence" value="ECO:0007669"/>
    <property type="project" value="UniProtKB-SubCell"/>
</dbReference>
<accession>A0A5P1FI63</accession>
<feature type="compositionally biased region" description="Polar residues" evidence="7">
    <location>
        <begin position="480"/>
        <end position="492"/>
    </location>
</feature>
<evidence type="ECO:0000256" key="2">
    <source>
        <dbReference type="ARBA" id="ARBA00023015"/>
    </source>
</evidence>
<dbReference type="InterPro" id="IPR013088">
    <property type="entry name" value="Znf_NHR/GATA"/>
</dbReference>
<protein>
    <recommendedName>
        <fullName evidence="12">TF-B3 domain-containing protein</fullName>
    </recommendedName>
</protein>
<dbReference type="GO" id="GO:0008270">
    <property type="term" value="F:zinc ion binding"/>
    <property type="evidence" value="ECO:0007669"/>
    <property type="project" value="UniProtKB-KW"/>
</dbReference>
<dbReference type="InterPro" id="IPR015300">
    <property type="entry name" value="DNA-bd_pseudobarrel_sf"/>
</dbReference>
<evidence type="ECO:0000256" key="3">
    <source>
        <dbReference type="ARBA" id="ARBA00023125"/>
    </source>
</evidence>
<dbReference type="SMART" id="SM01019">
    <property type="entry name" value="B3"/>
    <property type="match status" value="1"/>
</dbReference>
<dbReference type="AlphaFoldDB" id="A0A5P1FI63"/>
<feature type="domain" description="TF-B3" evidence="9">
    <location>
        <begin position="27"/>
        <end position="120"/>
    </location>
</feature>
<dbReference type="PROSITE" id="PS50114">
    <property type="entry name" value="GATA_ZN_FINGER_2"/>
    <property type="match status" value="1"/>
</dbReference>
<keyword evidence="4" id="KW-0804">Transcription</keyword>
<dbReference type="PROSITE" id="PS50863">
    <property type="entry name" value="B3"/>
    <property type="match status" value="1"/>
</dbReference>
<keyword evidence="5" id="KW-0539">Nucleus</keyword>
<dbReference type="EMBL" id="CM007382">
    <property type="protein sequence ID" value="ONK78006.1"/>
    <property type="molecule type" value="Genomic_DNA"/>
</dbReference>
<dbReference type="Pfam" id="PF00320">
    <property type="entry name" value="GATA"/>
    <property type="match status" value="1"/>
</dbReference>
<evidence type="ECO:0000313" key="11">
    <source>
        <dbReference type="Proteomes" id="UP000243459"/>
    </source>
</evidence>
<feature type="compositionally biased region" description="Polar residues" evidence="7">
    <location>
        <begin position="196"/>
        <end position="206"/>
    </location>
</feature>
<evidence type="ECO:0000259" key="9">
    <source>
        <dbReference type="PROSITE" id="PS50863"/>
    </source>
</evidence>
<dbReference type="PANTHER" id="PTHR31920:SF122">
    <property type="entry name" value="B3 DOMAIN-CONTAINING PROTEIN REM23"/>
    <property type="match status" value="1"/>
</dbReference>
<dbReference type="Pfam" id="PF02362">
    <property type="entry name" value="B3"/>
    <property type="match status" value="1"/>
</dbReference>
<evidence type="ECO:0000256" key="7">
    <source>
        <dbReference type="SAM" id="MobiDB-lite"/>
    </source>
</evidence>
<evidence type="ECO:0000256" key="4">
    <source>
        <dbReference type="ARBA" id="ARBA00023163"/>
    </source>
</evidence>
<dbReference type="CDD" id="cd10017">
    <property type="entry name" value="B3_DNA"/>
    <property type="match status" value="1"/>
</dbReference>
<dbReference type="Gramene" id="ONK78006">
    <property type="protein sequence ID" value="ONK78006"/>
    <property type="gene ID" value="A4U43_C02F13220"/>
</dbReference>
<name>A0A5P1FI63_ASPOF</name>
<evidence type="ECO:0000259" key="8">
    <source>
        <dbReference type="PROSITE" id="PS50114"/>
    </source>
</evidence>
<evidence type="ECO:0008006" key="12">
    <source>
        <dbReference type="Google" id="ProtNLM"/>
    </source>
</evidence>
<dbReference type="CDD" id="cd00202">
    <property type="entry name" value="ZnF_GATA"/>
    <property type="match status" value="1"/>
</dbReference>
<evidence type="ECO:0000256" key="5">
    <source>
        <dbReference type="ARBA" id="ARBA00023242"/>
    </source>
</evidence>
<dbReference type="PANTHER" id="PTHR31920">
    <property type="entry name" value="B3 DOMAIN-CONTAINING"/>
    <property type="match status" value="1"/>
</dbReference>
<dbReference type="InterPro" id="IPR003340">
    <property type="entry name" value="B3_DNA-bd"/>
</dbReference>